<name>A0A0E9QD28_ANGAN</name>
<organism evidence="1">
    <name type="scientific">Anguilla anguilla</name>
    <name type="common">European freshwater eel</name>
    <name type="synonym">Muraena anguilla</name>
    <dbReference type="NCBI Taxonomy" id="7936"/>
    <lineage>
        <taxon>Eukaryota</taxon>
        <taxon>Metazoa</taxon>
        <taxon>Chordata</taxon>
        <taxon>Craniata</taxon>
        <taxon>Vertebrata</taxon>
        <taxon>Euteleostomi</taxon>
        <taxon>Actinopterygii</taxon>
        <taxon>Neopterygii</taxon>
        <taxon>Teleostei</taxon>
        <taxon>Anguilliformes</taxon>
        <taxon>Anguillidae</taxon>
        <taxon>Anguilla</taxon>
    </lineage>
</organism>
<sequence length="17" mass="1975">MASTLRMASQIYKTNLF</sequence>
<protein>
    <submittedName>
        <fullName evidence="1">Uncharacterized protein</fullName>
    </submittedName>
</protein>
<dbReference type="EMBL" id="GBXM01093868">
    <property type="protein sequence ID" value="JAH14709.1"/>
    <property type="molecule type" value="Transcribed_RNA"/>
</dbReference>
<accession>A0A0E9QD28</accession>
<evidence type="ECO:0000313" key="1">
    <source>
        <dbReference type="EMBL" id="JAH14709.1"/>
    </source>
</evidence>
<reference evidence="1" key="1">
    <citation type="submission" date="2014-11" db="EMBL/GenBank/DDBJ databases">
        <authorList>
            <person name="Amaro Gonzalez C."/>
        </authorList>
    </citation>
    <scope>NUCLEOTIDE SEQUENCE</scope>
</reference>
<proteinExistence type="predicted"/>
<reference evidence="1" key="2">
    <citation type="journal article" date="2015" name="Fish Shellfish Immunol.">
        <title>Early steps in the European eel (Anguilla anguilla)-Vibrio vulnificus interaction in the gills: Role of the RtxA13 toxin.</title>
        <authorList>
            <person name="Callol A."/>
            <person name="Pajuelo D."/>
            <person name="Ebbesson L."/>
            <person name="Teles M."/>
            <person name="MacKenzie S."/>
            <person name="Amaro C."/>
        </authorList>
    </citation>
    <scope>NUCLEOTIDE SEQUENCE</scope>
</reference>
<dbReference type="AlphaFoldDB" id="A0A0E9QD28"/>